<dbReference type="Pfam" id="PF13148">
    <property type="entry name" value="DUF3987"/>
    <property type="match status" value="1"/>
</dbReference>
<dbReference type="Pfam" id="PF08707">
    <property type="entry name" value="PriCT_2"/>
    <property type="match status" value="1"/>
</dbReference>
<accession>A0A173UWD5</accession>
<dbReference type="InterPro" id="IPR025048">
    <property type="entry name" value="DUF3987"/>
</dbReference>
<name>A0A173UWD5_PARDI</name>
<evidence type="ECO:0000313" key="4">
    <source>
        <dbReference type="Proteomes" id="UP000095591"/>
    </source>
</evidence>
<gene>
    <name evidence="3" type="ORF">ERS852429_02360</name>
</gene>
<dbReference type="AlphaFoldDB" id="A0A173UWD5"/>
<feature type="region of interest" description="Disordered" evidence="1">
    <location>
        <begin position="117"/>
        <end position="139"/>
    </location>
</feature>
<dbReference type="Proteomes" id="UP000095591">
    <property type="component" value="Unassembled WGS sequence"/>
</dbReference>
<feature type="domain" description="Primase C-terminal 2" evidence="2">
    <location>
        <begin position="10"/>
        <end position="84"/>
    </location>
</feature>
<evidence type="ECO:0000313" key="3">
    <source>
        <dbReference type="EMBL" id="CUN18616.1"/>
    </source>
</evidence>
<reference evidence="3 4" key="1">
    <citation type="submission" date="2015-09" db="EMBL/GenBank/DDBJ databases">
        <authorList>
            <consortium name="Pathogen Informatics"/>
        </authorList>
    </citation>
    <scope>NUCLEOTIDE SEQUENCE [LARGE SCALE GENOMIC DNA]</scope>
    <source>
        <strain evidence="3 4">2789STDY5608872</strain>
    </source>
</reference>
<sequence>MNNDLPKLVEAVRAAHADIAPTYAEYVQLAFAIATDCGEAGRSDFISLCEPSPKFNALHANKLFSSALRTGNQNVHLGTAFHLAKLAGVEIGFKFQGFTKPFSSHTRVSTYNTADTVDQAHETSDRETEANDAPLHIGSEPYTSLPRLVPGYPWPSLLRDILGFADNAEQRDILLLTALTALGATLGKTVRCLYGMHWIYPCIQLFVIAPPASGKGIMAWLRKFIEPIHREIRQQVDLAMKQYRQDLAAYHALGKEKAKMEMPQMPKNSMFIISGNNTGTGILQNIIDSDGTGIIFETEADTITTAIGGDYGHWSDTLRNAFDHAGLSFNRRTDNEYRECDSTFLSMVLSGTPGQVAPLIPSGENGLFSREVFYYKSQIREWIDQFSVDEVDAEKEFHRMGYEWKATIDQLKCRGTITLRLDERQQAAFNDSFVRLFLRARQSNGQEMNSSVVRLAINLVRFMEVVAMLRALEQPELLLPAQGINSDNLKDKIIGGWELHITDDDFAALLTMAEPLYLHATHILSFLPTGEITSRGLSEKDSLLSSMPDEFTTVQWMEAAEHANIPKNTAKTWLRRLCDSGALLHGEHKGIYLKPL</sequence>
<dbReference type="InterPro" id="IPR014819">
    <property type="entry name" value="PriCT_2"/>
</dbReference>
<evidence type="ECO:0000259" key="2">
    <source>
        <dbReference type="Pfam" id="PF08707"/>
    </source>
</evidence>
<evidence type="ECO:0000256" key="1">
    <source>
        <dbReference type="SAM" id="MobiDB-lite"/>
    </source>
</evidence>
<organism evidence="3 4">
    <name type="scientific">Parabacteroides distasonis</name>
    <dbReference type="NCBI Taxonomy" id="823"/>
    <lineage>
        <taxon>Bacteria</taxon>
        <taxon>Pseudomonadati</taxon>
        <taxon>Bacteroidota</taxon>
        <taxon>Bacteroidia</taxon>
        <taxon>Bacteroidales</taxon>
        <taxon>Tannerellaceae</taxon>
        <taxon>Parabacteroides</taxon>
    </lineage>
</organism>
<feature type="compositionally biased region" description="Basic and acidic residues" evidence="1">
    <location>
        <begin position="118"/>
        <end position="129"/>
    </location>
</feature>
<dbReference type="EMBL" id="CYXP01000005">
    <property type="protein sequence ID" value="CUN18616.1"/>
    <property type="molecule type" value="Genomic_DNA"/>
</dbReference>
<protein>
    <recommendedName>
        <fullName evidence="2">Primase C-terminal 2 domain-containing protein</fullName>
    </recommendedName>
</protein>
<dbReference type="GO" id="GO:0016817">
    <property type="term" value="F:hydrolase activity, acting on acid anhydrides"/>
    <property type="evidence" value="ECO:0007669"/>
    <property type="project" value="InterPro"/>
</dbReference>
<proteinExistence type="predicted"/>
<dbReference type="RefSeq" id="WP_044546296.1">
    <property type="nucleotide sequence ID" value="NZ_BAABYH010000001.1"/>
</dbReference>